<accession>A0A8K1CSR8</accession>
<proteinExistence type="predicted"/>
<feature type="region of interest" description="Disordered" evidence="1">
    <location>
        <begin position="1"/>
        <end position="46"/>
    </location>
</feature>
<dbReference type="EMBL" id="SPLM01000003">
    <property type="protein sequence ID" value="TMW68082.1"/>
    <property type="molecule type" value="Genomic_DNA"/>
</dbReference>
<evidence type="ECO:0000256" key="1">
    <source>
        <dbReference type="SAM" id="MobiDB-lite"/>
    </source>
</evidence>
<dbReference type="Gene3D" id="1.20.1270.60">
    <property type="entry name" value="Arfaptin homology (AH) domain/BAR domain"/>
    <property type="match status" value="1"/>
</dbReference>
<evidence type="ECO:0000313" key="2">
    <source>
        <dbReference type="EMBL" id="TMW68082.1"/>
    </source>
</evidence>
<reference evidence="2" key="1">
    <citation type="submission" date="2019-03" db="EMBL/GenBank/DDBJ databases">
        <title>Long read genome sequence of the mycoparasitic Pythium oligandrum ATCC 38472 isolated from sugarbeet rhizosphere.</title>
        <authorList>
            <person name="Gaulin E."/>
        </authorList>
    </citation>
    <scope>NUCLEOTIDE SEQUENCE</scope>
    <source>
        <strain evidence="2">ATCC 38472_TT</strain>
    </source>
</reference>
<protein>
    <submittedName>
        <fullName evidence="2">Uncharacterized protein</fullName>
    </submittedName>
</protein>
<feature type="compositionally biased region" description="Polar residues" evidence="1">
    <location>
        <begin position="14"/>
        <end position="25"/>
    </location>
</feature>
<gene>
    <name evidence="2" type="ORF">Poli38472_007754</name>
</gene>
<dbReference type="AlphaFoldDB" id="A0A8K1CSR8"/>
<dbReference type="Proteomes" id="UP000794436">
    <property type="component" value="Unassembled WGS sequence"/>
</dbReference>
<feature type="compositionally biased region" description="Basic residues" evidence="1">
    <location>
        <begin position="1"/>
        <end position="11"/>
    </location>
</feature>
<name>A0A8K1CSR8_PYTOL</name>
<organism evidence="2 3">
    <name type="scientific">Pythium oligandrum</name>
    <name type="common">Mycoparasitic fungus</name>
    <dbReference type="NCBI Taxonomy" id="41045"/>
    <lineage>
        <taxon>Eukaryota</taxon>
        <taxon>Sar</taxon>
        <taxon>Stramenopiles</taxon>
        <taxon>Oomycota</taxon>
        <taxon>Peronosporomycetes</taxon>
        <taxon>Pythiales</taxon>
        <taxon>Pythiaceae</taxon>
        <taxon>Pythium</taxon>
    </lineage>
</organism>
<comment type="caution">
    <text evidence="2">The sequence shown here is derived from an EMBL/GenBank/DDBJ whole genome shotgun (WGS) entry which is preliminary data.</text>
</comment>
<dbReference type="SUPFAM" id="SSF103657">
    <property type="entry name" value="BAR/IMD domain-like"/>
    <property type="match status" value="1"/>
</dbReference>
<evidence type="ECO:0000313" key="3">
    <source>
        <dbReference type="Proteomes" id="UP000794436"/>
    </source>
</evidence>
<sequence>MQRRLSRRARRSQPAVTPETTTESTYPDDAVRAPPPTPPRRRAPVRLTHSPSDLMTLLEQAHQHLDRALTPEIVDGLAEITPPLSNTPPPPSSSLLVRLLRRKKQQLLDLTSHRQTQQDARFRRLHQHTRSVQQHVEDTIDHRQQLEAALAKFQDAAVALAQVLPPDDDGNPRVMATSRRACFLKTFAITSELVKLLQKHVATHSTNKLHQFHRLNDKLAIRAHLQLDVVIAKREYQQAIDRVAKTYEGAVESHQVTQHKQEFHALRRRLRVINAAMEHVFAFHAHVASLIVAPEMEQVHCLMHRWFEKHACIFQKNVKKA</sequence>
<dbReference type="InterPro" id="IPR027267">
    <property type="entry name" value="AH/BAR_dom_sf"/>
</dbReference>
<keyword evidence="3" id="KW-1185">Reference proteome</keyword>